<dbReference type="EMBL" id="CP026309">
    <property type="protein sequence ID" value="AUV82170.1"/>
    <property type="molecule type" value="Genomic_DNA"/>
</dbReference>
<dbReference type="PANTHER" id="PTHR34236">
    <property type="entry name" value="DIMETHYL SULFOXIDE REDUCTASE TRANSCRIPTIONAL ACTIVATOR"/>
    <property type="match status" value="1"/>
</dbReference>
<feature type="domain" description="HTH bat-type" evidence="3">
    <location>
        <begin position="189"/>
        <end position="240"/>
    </location>
</feature>
<gene>
    <name evidence="4" type="ORF">C2R22_11350</name>
</gene>
<keyword evidence="1" id="KW-0805">Transcription regulation</keyword>
<dbReference type="OrthoDB" id="194721at2157"/>
<dbReference type="InterPro" id="IPR007050">
    <property type="entry name" value="HTH_bacterioopsin"/>
</dbReference>
<dbReference type="Gene3D" id="1.10.10.10">
    <property type="entry name" value="Winged helix-like DNA-binding domain superfamily/Winged helix DNA-binding domain"/>
    <property type="match status" value="1"/>
</dbReference>
<sequence length="245" mass="26981">MRACDAPPSTADALRLTLEVWHPDCWVLQTTRQAAVGLLSYGVFTRTDGCATTLFTLYGDTTSALDDGVSAIRSASAVFDVASMTRDHRGRGQTHGRLQAGNATRELLVDHDGTTQISEAFTDRGFVPAEAVDARDDTEHWTLLTQHDRETVERLLDEVRAGWDATIAVTSITRGIRASERPPLPLDRLSSRQREVFRYARANGYYEHPRETDVSAIATALGLSSSTVHEHLRKAEAALLGTRFD</sequence>
<dbReference type="KEGG" id="srub:C2R22_11350"/>
<reference evidence="4 5" key="1">
    <citation type="submission" date="2018-01" db="EMBL/GenBank/DDBJ databases">
        <title>Complete genome sequence of Salinigranum rubrum GX10T, an extremely halophilic archaeon isolated from a marine solar saltern.</title>
        <authorList>
            <person name="Han S."/>
        </authorList>
    </citation>
    <scope>NUCLEOTIDE SEQUENCE [LARGE SCALE GENOMIC DNA]</scope>
    <source>
        <strain evidence="4 5">GX10</strain>
    </source>
</reference>
<dbReference type="Proteomes" id="UP000236584">
    <property type="component" value="Chromosome"/>
</dbReference>
<evidence type="ECO:0000313" key="5">
    <source>
        <dbReference type="Proteomes" id="UP000236584"/>
    </source>
</evidence>
<keyword evidence="5" id="KW-1185">Reference proteome</keyword>
<protein>
    <submittedName>
        <fullName evidence="4">Bacterio-opsin activator</fullName>
    </submittedName>
</protein>
<organism evidence="4 5">
    <name type="scientific">Salinigranum rubrum</name>
    <dbReference type="NCBI Taxonomy" id="755307"/>
    <lineage>
        <taxon>Archaea</taxon>
        <taxon>Methanobacteriati</taxon>
        <taxon>Methanobacteriota</taxon>
        <taxon>Stenosarchaea group</taxon>
        <taxon>Halobacteria</taxon>
        <taxon>Halobacteriales</taxon>
        <taxon>Haloferacaceae</taxon>
        <taxon>Salinigranum</taxon>
    </lineage>
</organism>
<dbReference type="InterPro" id="IPR036388">
    <property type="entry name" value="WH-like_DNA-bd_sf"/>
</dbReference>
<name>A0A2I8VJR7_9EURY</name>
<proteinExistence type="predicted"/>
<evidence type="ECO:0000256" key="2">
    <source>
        <dbReference type="ARBA" id="ARBA00023163"/>
    </source>
</evidence>
<dbReference type="GeneID" id="35592695"/>
<dbReference type="AlphaFoldDB" id="A0A2I8VJR7"/>
<dbReference type="PANTHER" id="PTHR34236:SF1">
    <property type="entry name" value="DIMETHYL SULFOXIDE REDUCTASE TRANSCRIPTIONAL ACTIVATOR"/>
    <property type="match status" value="1"/>
</dbReference>
<evidence type="ECO:0000256" key="1">
    <source>
        <dbReference type="ARBA" id="ARBA00023015"/>
    </source>
</evidence>
<keyword evidence="2" id="KW-0804">Transcription</keyword>
<dbReference type="Pfam" id="PF04967">
    <property type="entry name" value="HTH_10"/>
    <property type="match status" value="1"/>
</dbReference>
<dbReference type="RefSeq" id="WP_103425859.1">
    <property type="nucleotide sequence ID" value="NZ_CP026309.1"/>
</dbReference>
<accession>A0A2I8VJR7</accession>
<evidence type="ECO:0000313" key="4">
    <source>
        <dbReference type="EMBL" id="AUV82170.1"/>
    </source>
</evidence>
<evidence type="ECO:0000259" key="3">
    <source>
        <dbReference type="Pfam" id="PF04967"/>
    </source>
</evidence>